<sequence>MLLFKEKRNQLIDFAEKFIRTTNVKDNIACLILRVFHLFIPVISISILLFGVRHLFMTITLINIIIFTMFFMFDGCILSRIEHRFSEKGDDFTVIDPFLILVDVERTNENRTIYSIYSSLLGFIATYLIYYYRFVLTE</sequence>
<reference evidence="2" key="1">
    <citation type="journal article" date="2020" name="Nature">
        <title>Giant virus diversity and host interactions through global metagenomics.</title>
        <authorList>
            <person name="Schulz F."/>
            <person name="Roux S."/>
            <person name="Paez-Espino D."/>
            <person name="Jungbluth S."/>
            <person name="Walsh D.A."/>
            <person name="Denef V.J."/>
            <person name="McMahon K.D."/>
            <person name="Konstantinidis K.T."/>
            <person name="Eloe-Fadrosh E.A."/>
            <person name="Kyrpides N.C."/>
            <person name="Woyke T."/>
        </authorList>
    </citation>
    <scope>NUCLEOTIDE SEQUENCE</scope>
    <source>
        <strain evidence="2">GVMAG-M-3300023184-161</strain>
    </source>
</reference>
<evidence type="ECO:0000313" key="2">
    <source>
        <dbReference type="EMBL" id="QHT82357.1"/>
    </source>
</evidence>
<feature type="transmembrane region" description="Helical" evidence="1">
    <location>
        <begin position="56"/>
        <end position="78"/>
    </location>
</feature>
<keyword evidence="1" id="KW-1133">Transmembrane helix</keyword>
<keyword evidence="1" id="KW-0812">Transmembrane</keyword>
<organism evidence="2">
    <name type="scientific">viral metagenome</name>
    <dbReference type="NCBI Taxonomy" id="1070528"/>
    <lineage>
        <taxon>unclassified sequences</taxon>
        <taxon>metagenomes</taxon>
        <taxon>organismal metagenomes</taxon>
    </lineage>
</organism>
<accession>A0A6C0HPS5</accession>
<name>A0A6C0HPS5_9ZZZZ</name>
<dbReference type="EMBL" id="MN739998">
    <property type="protein sequence ID" value="QHT82357.1"/>
    <property type="molecule type" value="Genomic_DNA"/>
</dbReference>
<evidence type="ECO:0000256" key="1">
    <source>
        <dbReference type="SAM" id="Phobius"/>
    </source>
</evidence>
<keyword evidence="1" id="KW-0472">Membrane</keyword>
<proteinExistence type="predicted"/>
<protein>
    <submittedName>
        <fullName evidence="2">Uncharacterized protein</fullName>
    </submittedName>
</protein>
<feature type="transmembrane region" description="Helical" evidence="1">
    <location>
        <begin position="28"/>
        <end position="50"/>
    </location>
</feature>
<feature type="transmembrane region" description="Helical" evidence="1">
    <location>
        <begin position="114"/>
        <end position="132"/>
    </location>
</feature>
<dbReference type="AlphaFoldDB" id="A0A6C0HPS5"/>